<evidence type="ECO:0000259" key="3">
    <source>
        <dbReference type="Pfam" id="PF13193"/>
    </source>
</evidence>
<dbReference type="RefSeq" id="WP_218825567.1">
    <property type="nucleotide sequence ID" value="NZ_FZOD01000039.1"/>
</dbReference>
<feature type="domain" description="AMP-binding enzyme C-terminal" evidence="3">
    <location>
        <begin position="439"/>
        <end position="511"/>
    </location>
</feature>
<evidence type="ECO:0000259" key="2">
    <source>
        <dbReference type="Pfam" id="PF00501"/>
    </source>
</evidence>
<evidence type="ECO:0000256" key="1">
    <source>
        <dbReference type="SAM" id="MobiDB-lite"/>
    </source>
</evidence>
<dbReference type="InterPro" id="IPR000873">
    <property type="entry name" value="AMP-dep_synth/lig_dom"/>
</dbReference>
<evidence type="ECO:0000313" key="4">
    <source>
        <dbReference type="EMBL" id="SNT39566.1"/>
    </source>
</evidence>
<dbReference type="InterPro" id="IPR020845">
    <property type="entry name" value="AMP-binding_CS"/>
</dbReference>
<dbReference type="EMBL" id="FZOD01000039">
    <property type="protein sequence ID" value="SNT39566.1"/>
    <property type="molecule type" value="Genomic_DNA"/>
</dbReference>
<dbReference type="Gene3D" id="3.40.50.12780">
    <property type="entry name" value="N-terminal domain of ligase-like"/>
    <property type="match status" value="1"/>
</dbReference>
<dbReference type="SUPFAM" id="SSF56801">
    <property type="entry name" value="Acetyl-CoA synthetase-like"/>
    <property type="match status" value="1"/>
</dbReference>
<accession>A0A239M9Y1</accession>
<protein>
    <submittedName>
        <fullName evidence="4">Acyl-CoA synthetase (AMP-forming)/AMP-acid ligase II</fullName>
    </submittedName>
</protein>
<dbReference type="PROSITE" id="PS00455">
    <property type="entry name" value="AMP_BINDING"/>
    <property type="match status" value="1"/>
</dbReference>
<keyword evidence="5" id="KW-1185">Reference proteome</keyword>
<dbReference type="Proteomes" id="UP000198282">
    <property type="component" value="Unassembled WGS sequence"/>
</dbReference>
<feature type="domain" description="AMP-dependent synthetase/ligase" evidence="2">
    <location>
        <begin position="11"/>
        <end position="390"/>
    </location>
</feature>
<dbReference type="Pfam" id="PF00501">
    <property type="entry name" value="AMP-binding"/>
    <property type="match status" value="1"/>
</dbReference>
<dbReference type="AlphaFoldDB" id="A0A239M9Y1"/>
<dbReference type="InterPro" id="IPR050237">
    <property type="entry name" value="ATP-dep_AMP-bd_enzyme"/>
</dbReference>
<dbReference type="InterPro" id="IPR042099">
    <property type="entry name" value="ANL_N_sf"/>
</dbReference>
<reference evidence="4 5" key="1">
    <citation type="submission" date="2017-06" db="EMBL/GenBank/DDBJ databases">
        <authorList>
            <person name="Kim H.J."/>
            <person name="Triplett B.A."/>
        </authorList>
    </citation>
    <scope>NUCLEOTIDE SEQUENCE [LARGE SCALE GENOMIC DNA]</scope>
    <source>
        <strain evidence="4 5">CGMCC 4.2132</strain>
    </source>
</reference>
<proteinExistence type="predicted"/>
<sequence length="524" mass="55444">MNLTVPQLLRERALIDPDGVALIVHGSAPLTYGQWHERSTALANSLVARGVTRGDRVGLVFGGADWVNYAVAFCGVLTSGAVAVPLSDRLAAADLRFMLENCRATGVIHAGGLTVPEIGWSATVADLHAETSYETADPAPPGPGDLTVSGSERSTGSESEGHVTFRFGDLRDVESAHLKDPEPGDLAQILYTSGTTGRPKGVSATHANLAYGCGAKRRPFAHSTHLVHAFPIGTNAGQTMLINALDAHPAVVTLPRFTPSRFAALIESYRAGTVFLVPAMAIELMKAGVGERHDLSDVLLLGSAAAPLPSAVAQALTKAFPNATITNYYTSTEAAPAQTIMMFDPDRPGSVGRPVAGGRVRIATAEGEPLAAGETGEVWMRSPAAPRAYYGDPESGTFRNGWVRMGDLGRIDAEGYLYLVDRESDVVKSGAYKVSTIHVEEAVYQHPAVIEAAAFGVPHPVLGTVVSVALVTRVPLAPEELRLFLMDRLAPYELPAHVVTVDTLPRNDGGKVDKRALRRATENA</sequence>
<gene>
    <name evidence="4" type="ORF">SAMN05216276_103937</name>
</gene>
<feature type="compositionally biased region" description="Low complexity" evidence="1">
    <location>
        <begin position="149"/>
        <end position="158"/>
    </location>
</feature>
<dbReference type="PANTHER" id="PTHR43767:SF10">
    <property type="entry name" value="SURFACTIN SYNTHASE SUBUNIT 1"/>
    <property type="match status" value="1"/>
</dbReference>
<keyword evidence="4" id="KW-0436">Ligase</keyword>
<dbReference type="InterPro" id="IPR045851">
    <property type="entry name" value="AMP-bd_C_sf"/>
</dbReference>
<dbReference type="InterPro" id="IPR025110">
    <property type="entry name" value="AMP-bd_C"/>
</dbReference>
<feature type="region of interest" description="Disordered" evidence="1">
    <location>
        <begin position="131"/>
        <end position="163"/>
    </location>
</feature>
<dbReference type="Gene3D" id="3.30.300.30">
    <property type="match status" value="1"/>
</dbReference>
<organism evidence="4 5">
    <name type="scientific">Streptosporangium subroseum</name>
    <dbReference type="NCBI Taxonomy" id="106412"/>
    <lineage>
        <taxon>Bacteria</taxon>
        <taxon>Bacillati</taxon>
        <taxon>Actinomycetota</taxon>
        <taxon>Actinomycetes</taxon>
        <taxon>Streptosporangiales</taxon>
        <taxon>Streptosporangiaceae</taxon>
        <taxon>Streptosporangium</taxon>
    </lineage>
</organism>
<dbReference type="GO" id="GO:0016877">
    <property type="term" value="F:ligase activity, forming carbon-sulfur bonds"/>
    <property type="evidence" value="ECO:0007669"/>
    <property type="project" value="UniProtKB-ARBA"/>
</dbReference>
<dbReference type="PANTHER" id="PTHR43767">
    <property type="entry name" value="LONG-CHAIN-FATTY-ACID--COA LIGASE"/>
    <property type="match status" value="1"/>
</dbReference>
<dbReference type="Pfam" id="PF13193">
    <property type="entry name" value="AMP-binding_C"/>
    <property type="match status" value="1"/>
</dbReference>
<name>A0A239M9Y1_9ACTN</name>
<evidence type="ECO:0000313" key="5">
    <source>
        <dbReference type="Proteomes" id="UP000198282"/>
    </source>
</evidence>